<dbReference type="Proteomes" id="UP000000600">
    <property type="component" value="Unassembled WGS sequence"/>
</dbReference>
<dbReference type="OMA" id="INESQMC"/>
<dbReference type="GeneID" id="5023534"/>
<evidence type="ECO:0008006" key="3">
    <source>
        <dbReference type="Google" id="ProtNLM"/>
    </source>
</evidence>
<evidence type="ECO:0000313" key="2">
    <source>
        <dbReference type="Proteomes" id="UP000000600"/>
    </source>
</evidence>
<gene>
    <name evidence="1" type="ORF">GSPATT00038454001</name>
</gene>
<proteinExistence type="predicted"/>
<dbReference type="KEGG" id="ptm:GSPATT00038454001"/>
<keyword evidence="2" id="KW-1185">Reference proteome</keyword>
<dbReference type="RefSeq" id="XP_001437749.1">
    <property type="nucleotide sequence ID" value="XM_001437712.1"/>
</dbReference>
<organism evidence="1 2">
    <name type="scientific">Paramecium tetraurelia</name>
    <dbReference type="NCBI Taxonomy" id="5888"/>
    <lineage>
        <taxon>Eukaryota</taxon>
        <taxon>Sar</taxon>
        <taxon>Alveolata</taxon>
        <taxon>Ciliophora</taxon>
        <taxon>Intramacronucleata</taxon>
        <taxon>Oligohymenophorea</taxon>
        <taxon>Peniculida</taxon>
        <taxon>Parameciidae</taxon>
        <taxon>Paramecium</taxon>
    </lineage>
</organism>
<protein>
    <recommendedName>
        <fullName evidence="3">HORMA domain-containing protein</fullName>
    </recommendedName>
</protein>
<reference evidence="1 2" key="1">
    <citation type="journal article" date="2006" name="Nature">
        <title>Global trends of whole-genome duplications revealed by the ciliate Paramecium tetraurelia.</title>
        <authorList>
            <consortium name="Genoscope"/>
            <person name="Aury J.-M."/>
            <person name="Jaillon O."/>
            <person name="Duret L."/>
            <person name="Noel B."/>
            <person name="Jubin C."/>
            <person name="Porcel B.M."/>
            <person name="Segurens B."/>
            <person name="Daubin V."/>
            <person name="Anthouard V."/>
            <person name="Aiach N."/>
            <person name="Arnaiz O."/>
            <person name="Billaut A."/>
            <person name="Beisson J."/>
            <person name="Blanc I."/>
            <person name="Bouhouche K."/>
            <person name="Camara F."/>
            <person name="Duharcourt S."/>
            <person name="Guigo R."/>
            <person name="Gogendeau D."/>
            <person name="Katinka M."/>
            <person name="Keller A.-M."/>
            <person name="Kissmehl R."/>
            <person name="Klotz C."/>
            <person name="Koll F."/>
            <person name="Le Moue A."/>
            <person name="Lepere C."/>
            <person name="Malinsky S."/>
            <person name="Nowacki M."/>
            <person name="Nowak J.K."/>
            <person name="Plattner H."/>
            <person name="Poulain J."/>
            <person name="Ruiz F."/>
            <person name="Serrano V."/>
            <person name="Zagulski M."/>
            <person name="Dessen P."/>
            <person name="Betermier M."/>
            <person name="Weissenbach J."/>
            <person name="Scarpelli C."/>
            <person name="Schachter V."/>
            <person name="Sperling L."/>
            <person name="Meyer E."/>
            <person name="Cohen J."/>
            <person name="Wincker P."/>
        </authorList>
    </citation>
    <scope>NUCLEOTIDE SEQUENCE [LARGE SCALE GENOMIC DNA]</scope>
    <source>
        <strain evidence="1 2">Stock d4-2</strain>
    </source>
</reference>
<dbReference type="AlphaFoldDB" id="A0CHT5"/>
<dbReference type="InParanoid" id="A0CHT5"/>
<evidence type="ECO:0000313" key="1">
    <source>
        <dbReference type="EMBL" id="CAK70352.1"/>
    </source>
</evidence>
<sequence length="269" mass="32498">MIWNLFDRLRIFNIVYKELTQKPLSGLKAVKIGLTIHLVQYEFQIGKIVAEQMISSDNKLQVIQTQSYGQFVQNYLMQLFKLAQNVKLFYSCKIGQYPTFDQQFIYTYETESTRENQINQFRIFKKYKSTISRISIVEAGKQFIQQDWLHNNRLENSLFIQITKFIESMHPGFEFVYRCMLNRKIRHQSVQNCLIHFNSCHFKNNNHYNRYIGLTTNSTKNNKWIQNNKKCFDSQNIVKQPLWFEENIQINREQDYYYCKFNIFILEES</sequence>
<accession>A0CHT5</accession>
<dbReference type="HOGENOM" id="CLU_1036078_0_0_1"/>
<name>A0CHT5_PARTE</name>
<dbReference type="EMBL" id="CT868079">
    <property type="protein sequence ID" value="CAK70352.1"/>
    <property type="molecule type" value="Genomic_DNA"/>
</dbReference>